<organism evidence="4 5">
    <name type="scientific">Lophiotrema nucula</name>
    <dbReference type="NCBI Taxonomy" id="690887"/>
    <lineage>
        <taxon>Eukaryota</taxon>
        <taxon>Fungi</taxon>
        <taxon>Dikarya</taxon>
        <taxon>Ascomycota</taxon>
        <taxon>Pezizomycotina</taxon>
        <taxon>Dothideomycetes</taxon>
        <taxon>Pleosporomycetidae</taxon>
        <taxon>Pleosporales</taxon>
        <taxon>Lophiotremataceae</taxon>
        <taxon>Lophiotrema</taxon>
    </lineage>
</organism>
<dbReference type="InterPro" id="IPR031318">
    <property type="entry name" value="OPI10"/>
</dbReference>
<evidence type="ECO:0000256" key="1">
    <source>
        <dbReference type="ARBA" id="ARBA00006623"/>
    </source>
</evidence>
<feature type="domain" description="Hikeshi-like C-terminal" evidence="3">
    <location>
        <begin position="160"/>
        <end position="210"/>
    </location>
</feature>
<keyword evidence="5" id="KW-1185">Reference proteome</keyword>
<dbReference type="GO" id="GO:0005829">
    <property type="term" value="C:cytosol"/>
    <property type="evidence" value="ECO:0007669"/>
    <property type="project" value="TreeGrafter"/>
</dbReference>
<feature type="domain" description="Hikeshi-like N-terminal" evidence="2">
    <location>
        <begin position="5"/>
        <end position="137"/>
    </location>
</feature>
<evidence type="ECO:0000259" key="2">
    <source>
        <dbReference type="Pfam" id="PF05603"/>
    </source>
</evidence>
<evidence type="ECO:0000313" key="4">
    <source>
        <dbReference type="EMBL" id="KAF2121543.1"/>
    </source>
</evidence>
<dbReference type="GO" id="GO:0006606">
    <property type="term" value="P:protein import into nucleus"/>
    <property type="evidence" value="ECO:0007669"/>
    <property type="project" value="TreeGrafter"/>
</dbReference>
<dbReference type="Proteomes" id="UP000799770">
    <property type="component" value="Unassembled WGS sequence"/>
</dbReference>
<sequence>MFGVIISGRPVLTEAQAVSETQFAFTIPSIPTFSHLVVFLLPGTTLPDGTAAAVYAQLAGTTEFKLLGAIANEKPSAIFKVNNKAGGPAGGGLGDDDAMVDEGASAPINGAVPNLTLGIAVEPAATVAANLDQKKAQDAAMNAAPTTGLELVRHGQNTVDTKVLAQRIIKNCYDFLTSWGSGDTVPIRAFQAWWTKFEAKIERDPSFLERTDGG</sequence>
<dbReference type="AlphaFoldDB" id="A0A6A5ZRQ0"/>
<reference evidence="4" key="1">
    <citation type="journal article" date="2020" name="Stud. Mycol.">
        <title>101 Dothideomycetes genomes: a test case for predicting lifestyles and emergence of pathogens.</title>
        <authorList>
            <person name="Haridas S."/>
            <person name="Albert R."/>
            <person name="Binder M."/>
            <person name="Bloem J."/>
            <person name="Labutti K."/>
            <person name="Salamov A."/>
            <person name="Andreopoulos B."/>
            <person name="Baker S."/>
            <person name="Barry K."/>
            <person name="Bills G."/>
            <person name="Bluhm B."/>
            <person name="Cannon C."/>
            <person name="Castanera R."/>
            <person name="Culley D."/>
            <person name="Daum C."/>
            <person name="Ezra D."/>
            <person name="Gonzalez J."/>
            <person name="Henrissat B."/>
            <person name="Kuo A."/>
            <person name="Liang C."/>
            <person name="Lipzen A."/>
            <person name="Lutzoni F."/>
            <person name="Magnuson J."/>
            <person name="Mondo S."/>
            <person name="Nolan M."/>
            <person name="Ohm R."/>
            <person name="Pangilinan J."/>
            <person name="Park H.-J."/>
            <person name="Ramirez L."/>
            <person name="Alfaro M."/>
            <person name="Sun H."/>
            <person name="Tritt A."/>
            <person name="Yoshinaga Y."/>
            <person name="Zwiers L.-H."/>
            <person name="Turgeon B."/>
            <person name="Goodwin S."/>
            <person name="Spatafora J."/>
            <person name="Crous P."/>
            <person name="Grigoriev I."/>
        </authorList>
    </citation>
    <scope>NUCLEOTIDE SEQUENCE</scope>
    <source>
        <strain evidence="4">CBS 627.86</strain>
    </source>
</reference>
<name>A0A6A5ZRQ0_9PLEO</name>
<gene>
    <name evidence="4" type="ORF">BDV96DRAFT_609572</name>
</gene>
<dbReference type="GO" id="GO:0005634">
    <property type="term" value="C:nucleus"/>
    <property type="evidence" value="ECO:0007669"/>
    <property type="project" value="TreeGrafter"/>
</dbReference>
<dbReference type="Pfam" id="PF05603">
    <property type="entry name" value="Hikeshi-like_N"/>
    <property type="match status" value="1"/>
</dbReference>
<protein>
    <submittedName>
        <fullName evidence="4">Uncharacterized protein</fullName>
    </submittedName>
</protein>
<dbReference type="GO" id="GO:0061608">
    <property type="term" value="F:nuclear import signal receptor activity"/>
    <property type="evidence" value="ECO:0007669"/>
    <property type="project" value="TreeGrafter"/>
</dbReference>
<dbReference type="OrthoDB" id="10248398at2759"/>
<proteinExistence type="inferred from homology"/>
<dbReference type="PANTHER" id="PTHR12925:SF0">
    <property type="entry name" value="PROTEIN HIKESHI"/>
    <property type="match status" value="1"/>
</dbReference>
<evidence type="ECO:0000313" key="5">
    <source>
        <dbReference type="Proteomes" id="UP000799770"/>
    </source>
</evidence>
<dbReference type="InterPro" id="IPR008493">
    <property type="entry name" value="Hikeshi-like_N"/>
</dbReference>
<dbReference type="Pfam" id="PF21057">
    <property type="entry name" value="Hikeshi-like_C"/>
    <property type="match status" value="1"/>
</dbReference>
<dbReference type="InterPro" id="IPR048364">
    <property type="entry name" value="Hikeshi-like_C"/>
</dbReference>
<comment type="similarity">
    <text evidence="1">Belongs to the OPI10 family.</text>
</comment>
<accession>A0A6A5ZRQ0</accession>
<evidence type="ECO:0000259" key="3">
    <source>
        <dbReference type="Pfam" id="PF21057"/>
    </source>
</evidence>
<dbReference type="PANTHER" id="PTHR12925">
    <property type="entry name" value="HIKESHI FAMILY MEMBER"/>
    <property type="match status" value="1"/>
</dbReference>
<dbReference type="EMBL" id="ML977312">
    <property type="protein sequence ID" value="KAF2121543.1"/>
    <property type="molecule type" value="Genomic_DNA"/>
</dbReference>